<name>A0A9W8HLZ0_9FUNG</name>
<dbReference type="OrthoDB" id="1684416at2759"/>
<sequence length="712" mass="78887">MTKSPSSGRKSAAKAASSPSALATPRRKSIRGSPQASNDVSVGDVWDFDAPQFYDFASAKTPGPKADKWFDYAHPTPAVKKTKASRLSRLSFLSTDSRESLLPTRLSLSPSRIVVEENGRLTIDDEPTKAKKKRRTSTAAIQSVEFSDTDDEIEFNKWKSGHALPTDGGSGGKGRKSTANGDGEGRRDTVVASDDTEKSAAEDFAQLSDKSAQVSNKKAQNKLSTDSAASGSRARGSNAGNASSAGTTGSTSARSTNKPTIPIRTAGAKVSKKPVAETVPKTAPSTSKTLTVPVEQCGFMRPTKVATRRLQVKKRDKLDQQAIAQAIAKSVSRRLSHNKGTILTMPKPFHFHDSKSSDAESQAEEPNAEQAAEKRLSKKAQERLIAKLTSKQRSATSENAAGGVDATKQKAAVLKKPTAARILKPTVPMTPQFAKSKRLRDKIASDLADEANEDDDPYGFEKAAREIAKAKARASHVPEKPAPLKTTVPQPFTFRSDAAAERHLLRLREEIAKLKAEEEALRQFRANPLPEFPTPKKRKRQPTQQLHTSPFQLETDVRGETYQRQLRERLAELEQRQRERQEFRARPIPASIDHPFVPQPSTHPLTASEEVLLKTELRSEERRAFDDDRAERERIREEVLERKRVEEEKREDEEIKRLRKLLVHKAQPIRHYKPVDVKPSDRPLTVPKTPLWNVRTREHRPASTSLEATPTK</sequence>
<protein>
    <recommendedName>
        <fullName evidence="6">TPX2 C-terminal domain-containing protein</fullName>
    </recommendedName>
</protein>
<organism evidence="7 8">
    <name type="scientific">Coemansia interrupta</name>
    <dbReference type="NCBI Taxonomy" id="1126814"/>
    <lineage>
        <taxon>Eukaryota</taxon>
        <taxon>Fungi</taxon>
        <taxon>Fungi incertae sedis</taxon>
        <taxon>Zoopagomycota</taxon>
        <taxon>Kickxellomycotina</taxon>
        <taxon>Kickxellomycetes</taxon>
        <taxon>Kickxellales</taxon>
        <taxon>Kickxellaceae</taxon>
        <taxon>Coemansia</taxon>
    </lineage>
</organism>
<dbReference type="AlphaFoldDB" id="A0A9W8HLZ0"/>
<feature type="domain" description="TPX2 C-terminal" evidence="6">
    <location>
        <begin position="613"/>
        <end position="685"/>
    </location>
</feature>
<evidence type="ECO:0000256" key="5">
    <source>
        <dbReference type="SAM" id="MobiDB-lite"/>
    </source>
</evidence>
<evidence type="ECO:0000256" key="1">
    <source>
        <dbReference type="ARBA" id="ARBA00004245"/>
    </source>
</evidence>
<feature type="compositionally biased region" description="Basic and acidic residues" evidence="5">
    <location>
        <begin position="371"/>
        <end position="385"/>
    </location>
</feature>
<feature type="compositionally biased region" description="Low complexity" evidence="5">
    <location>
        <begin position="1"/>
        <end position="24"/>
    </location>
</feature>
<feature type="region of interest" description="Disordered" evidence="5">
    <location>
        <begin position="152"/>
        <end position="287"/>
    </location>
</feature>
<keyword evidence="3" id="KW-0963">Cytoplasm</keyword>
<feature type="compositionally biased region" description="Polar residues" evidence="5">
    <location>
        <begin position="389"/>
        <end position="399"/>
    </location>
</feature>
<dbReference type="InterPro" id="IPR009675">
    <property type="entry name" value="TPX2_fam"/>
</dbReference>
<evidence type="ECO:0000259" key="6">
    <source>
        <dbReference type="Pfam" id="PF06886"/>
    </source>
</evidence>
<comment type="caution">
    <text evidence="7">The sequence shown here is derived from an EMBL/GenBank/DDBJ whole genome shotgun (WGS) entry which is preliminary data.</text>
</comment>
<evidence type="ECO:0000256" key="3">
    <source>
        <dbReference type="ARBA" id="ARBA00022490"/>
    </source>
</evidence>
<dbReference type="InterPro" id="IPR027329">
    <property type="entry name" value="TPX2_C"/>
</dbReference>
<feature type="region of interest" description="Disordered" evidence="5">
    <location>
        <begin position="575"/>
        <end position="606"/>
    </location>
</feature>
<comment type="subcellular location">
    <subcellularLocation>
        <location evidence="1">Cytoplasm</location>
        <location evidence="1">Cytoskeleton</location>
    </subcellularLocation>
</comment>
<dbReference type="PANTHER" id="PTHR14326:SF44">
    <property type="entry name" value="TARGETING PROTEIN FOR XKLP2"/>
    <property type="match status" value="1"/>
</dbReference>
<dbReference type="Proteomes" id="UP001140172">
    <property type="component" value="Unassembled WGS sequence"/>
</dbReference>
<dbReference type="EMBL" id="JANBUM010000013">
    <property type="protein sequence ID" value="KAJ2787757.1"/>
    <property type="molecule type" value="Genomic_DNA"/>
</dbReference>
<comment type="similarity">
    <text evidence="2">Belongs to the TPX2 family.</text>
</comment>
<dbReference type="GO" id="GO:0005819">
    <property type="term" value="C:spindle"/>
    <property type="evidence" value="ECO:0007669"/>
    <property type="project" value="InterPro"/>
</dbReference>
<evidence type="ECO:0000313" key="7">
    <source>
        <dbReference type="EMBL" id="KAJ2787757.1"/>
    </source>
</evidence>
<evidence type="ECO:0000313" key="8">
    <source>
        <dbReference type="Proteomes" id="UP001140172"/>
    </source>
</evidence>
<dbReference type="GO" id="GO:0060236">
    <property type="term" value="P:regulation of mitotic spindle organization"/>
    <property type="evidence" value="ECO:0007669"/>
    <property type="project" value="InterPro"/>
</dbReference>
<feature type="region of interest" description="Disordered" evidence="5">
    <location>
        <begin position="338"/>
        <end position="405"/>
    </location>
</feature>
<accession>A0A9W8HLZ0</accession>
<evidence type="ECO:0000256" key="4">
    <source>
        <dbReference type="ARBA" id="ARBA00023212"/>
    </source>
</evidence>
<feature type="compositionally biased region" description="Polar residues" evidence="5">
    <location>
        <begin position="702"/>
        <end position="712"/>
    </location>
</feature>
<dbReference type="PANTHER" id="PTHR14326">
    <property type="entry name" value="TARGETING PROTEIN FOR XKLP2"/>
    <property type="match status" value="1"/>
</dbReference>
<feature type="region of interest" description="Disordered" evidence="5">
    <location>
        <begin position="673"/>
        <end position="712"/>
    </location>
</feature>
<evidence type="ECO:0000256" key="2">
    <source>
        <dbReference type="ARBA" id="ARBA00005885"/>
    </source>
</evidence>
<feature type="region of interest" description="Disordered" evidence="5">
    <location>
        <begin position="525"/>
        <end position="558"/>
    </location>
</feature>
<feature type="compositionally biased region" description="Basic and acidic residues" evidence="5">
    <location>
        <begin position="575"/>
        <end position="585"/>
    </location>
</feature>
<feature type="region of interest" description="Disordered" evidence="5">
    <location>
        <begin position="1"/>
        <end position="42"/>
    </location>
</feature>
<feature type="compositionally biased region" description="Basic and acidic residues" evidence="5">
    <location>
        <begin position="183"/>
        <end position="201"/>
    </location>
</feature>
<feature type="compositionally biased region" description="Polar residues" evidence="5">
    <location>
        <begin position="542"/>
        <end position="552"/>
    </location>
</feature>
<gene>
    <name evidence="7" type="ORF">GGI15_000458</name>
</gene>
<keyword evidence="4" id="KW-0206">Cytoskeleton</keyword>
<reference evidence="7" key="1">
    <citation type="submission" date="2022-07" db="EMBL/GenBank/DDBJ databases">
        <title>Phylogenomic reconstructions and comparative analyses of Kickxellomycotina fungi.</title>
        <authorList>
            <person name="Reynolds N.K."/>
            <person name="Stajich J.E."/>
            <person name="Barry K."/>
            <person name="Grigoriev I.V."/>
            <person name="Crous P."/>
            <person name="Smith M.E."/>
        </authorList>
    </citation>
    <scope>NUCLEOTIDE SEQUENCE</scope>
    <source>
        <strain evidence="7">BCRC 34489</strain>
    </source>
</reference>
<dbReference type="Pfam" id="PF06886">
    <property type="entry name" value="TPX2"/>
    <property type="match status" value="1"/>
</dbReference>
<feature type="compositionally biased region" description="Polar residues" evidence="5">
    <location>
        <begin position="208"/>
        <end position="223"/>
    </location>
</feature>
<keyword evidence="8" id="KW-1185">Reference proteome</keyword>
<proteinExistence type="inferred from homology"/>
<feature type="compositionally biased region" description="Low complexity" evidence="5">
    <location>
        <begin position="224"/>
        <end position="257"/>
    </location>
</feature>
<dbReference type="GO" id="GO:0005874">
    <property type="term" value="C:microtubule"/>
    <property type="evidence" value="ECO:0007669"/>
    <property type="project" value="InterPro"/>
</dbReference>
<feature type="region of interest" description="Disordered" evidence="5">
    <location>
        <begin position="471"/>
        <end position="493"/>
    </location>
</feature>